<dbReference type="AlphaFoldDB" id="A0A1Z4MTA7"/>
<dbReference type="KEGG" id="ttq:NIES37_06290"/>
<sequence>MRFSMEKVIVPVVVALIGFAGVVVPALINKNSQSNSEVKSVVISHTTTALECSPNVASKVCIANLTVQINSDEPLQVNKHQRIPLKAGDNLKVLNLNYCVPNAVSLNKLEAKAFLFKNGVESYQNFLSTPSQFPINAGVCHKVGNFAQSWKVEPGMHQAMIPMIKYDGSNKIVDKSFYFTLDVGQ</sequence>
<organism evidence="1 2">
    <name type="scientific">Tolypothrix tenuis PCC 7101</name>
    <dbReference type="NCBI Taxonomy" id="231146"/>
    <lineage>
        <taxon>Bacteria</taxon>
        <taxon>Bacillati</taxon>
        <taxon>Cyanobacteriota</taxon>
        <taxon>Cyanophyceae</taxon>
        <taxon>Nostocales</taxon>
        <taxon>Tolypothrichaceae</taxon>
        <taxon>Tolypothrix</taxon>
    </lineage>
</organism>
<keyword evidence="2" id="KW-1185">Reference proteome</keyword>
<evidence type="ECO:0000313" key="2">
    <source>
        <dbReference type="Proteomes" id="UP000218785"/>
    </source>
</evidence>
<proteinExistence type="predicted"/>
<name>A0A1Z4MTA7_9CYAN</name>
<protein>
    <submittedName>
        <fullName evidence="1">Uncharacterized protein</fullName>
    </submittedName>
</protein>
<gene>
    <name evidence="1" type="ORF">NIES37_06290</name>
</gene>
<dbReference type="Proteomes" id="UP000218785">
    <property type="component" value="Chromosome"/>
</dbReference>
<evidence type="ECO:0000313" key="1">
    <source>
        <dbReference type="EMBL" id="BAY96694.1"/>
    </source>
</evidence>
<dbReference type="EMBL" id="AP018248">
    <property type="protein sequence ID" value="BAY96694.1"/>
    <property type="molecule type" value="Genomic_DNA"/>
</dbReference>
<reference evidence="1 2" key="1">
    <citation type="submission" date="2017-06" db="EMBL/GenBank/DDBJ databases">
        <title>Genome sequencing of cyanobaciteial culture collection at National Institute for Environmental Studies (NIES).</title>
        <authorList>
            <person name="Hirose Y."/>
            <person name="Shimura Y."/>
            <person name="Fujisawa T."/>
            <person name="Nakamura Y."/>
            <person name="Kawachi M."/>
        </authorList>
    </citation>
    <scope>NUCLEOTIDE SEQUENCE [LARGE SCALE GENOMIC DNA]</scope>
    <source>
        <strain evidence="1 2">NIES-37</strain>
    </source>
</reference>
<accession>A0A1Z4MTA7</accession>